<reference evidence="3" key="1">
    <citation type="journal article" date="2019" name="Int. J. Syst. Evol. Microbiol.">
        <title>The Global Catalogue of Microorganisms (GCM) 10K type strain sequencing project: providing services to taxonomists for standard genome sequencing and annotation.</title>
        <authorList>
            <consortium name="The Broad Institute Genomics Platform"/>
            <consortium name="The Broad Institute Genome Sequencing Center for Infectious Disease"/>
            <person name="Wu L."/>
            <person name="Ma J."/>
        </authorList>
    </citation>
    <scope>NUCLEOTIDE SEQUENCE [LARGE SCALE GENOMIC DNA]</scope>
    <source>
        <strain evidence="3">CCUG 2113</strain>
    </source>
</reference>
<proteinExistence type="predicted"/>
<dbReference type="RefSeq" id="WP_238385731.1">
    <property type="nucleotide sequence ID" value="NZ_JAMXAX010000148.1"/>
</dbReference>
<dbReference type="Proteomes" id="UP001595693">
    <property type="component" value="Unassembled WGS sequence"/>
</dbReference>
<keyword evidence="3" id="KW-1185">Reference proteome</keyword>
<organism evidence="2 3">
    <name type="scientific">Acidovorax facilis</name>
    <dbReference type="NCBI Taxonomy" id="12917"/>
    <lineage>
        <taxon>Bacteria</taxon>
        <taxon>Pseudomonadati</taxon>
        <taxon>Pseudomonadota</taxon>
        <taxon>Betaproteobacteria</taxon>
        <taxon>Burkholderiales</taxon>
        <taxon>Comamonadaceae</taxon>
        <taxon>Acidovorax</taxon>
    </lineage>
</organism>
<protein>
    <submittedName>
        <fullName evidence="2">IS1595 family transposase</fullName>
    </submittedName>
</protein>
<sequence>MAQTGHIHGGPKAANKTAFVAAVQTSVDGSPLYMRLTPVADFTNEHMRQWASRHLAAGCHVVSDGTLPLPRCASQAQATHERSMTGGGRQGAQTPQLRWVNTLLGNLKTSTAGTYHSFDHTRYAQRYLAEFCWRFNRR</sequence>
<dbReference type="InterPro" id="IPR024445">
    <property type="entry name" value="Tnp_ISXO2-like"/>
</dbReference>
<dbReference type="SMART" id="SM01126">
    <property type="entry name" value="DDE_Tnp_IS1595"/>
    <property type="match status" value="1"/>
</dbReference>
<gene>
    <name evidence="2" type="ORF">ACFOW3_00855</name>
</gene>
<evidence type="ECO:0000313" key="3">
    <source>
        <dbReference type="Proteomes" id="UP001595693"/>
    </source>
</evidence>
<evidence type="ECO:0000313" key="2">
    <source>
        <dbReference type="EMBL" id="MFC3933166.1"/>
    </source>
</evidence>
<dbReference type="EMBL" id="JBHSAJ010000002">
    <property type="protein sequence ID" value="MFC3933166.1"/>
    <property type="molecule type" value="Genomic_DNA"/>
</dbReference>
<dbReference type="Pfam" id="PF12762">
    <property type="entry name" value="DDE_Tnp_IS1595"/>
    <property type="match status" value="1"/>
</dbReference>
<comment type="caution">
    <text evidence="2">The sequence shown here is derived from an EMBL/GenBank/DDBJ whole genome shotgun (WGS) entry which is preliminary data.</text>
</comment>
<evidence type="ECO:0000259" key="1">
    <source>
        <dbReference type="SMART" id="SM01126"/>
    </source>
</evidence>
<feature type="domain" description="ISXO2-like transposase" evidence="1">
    <location>
        <begin position="6"/>
        <end position="136"/>
    </location>
</feature>
<dbReference type="NCBIfam" id="NF033547">
    <property type="entry name" value="transpos_IS1595"/>
    <property type="match status" value="1"/>
</dbReference>
<name>A0ABV8D405_9BURK</name>
<accession>A0ABV8D405</accession>